<dbReference type="EMBL" id="LO017727">
    <property type="protein sequence ID" value="CRH06611.1"/>
    <property type="molecule type" value="Genomic_DNA"/>
</dbReference>
<protein>
    <submittedName>
        <fullName evidence="1">Uncharacterized protein</fullName>
    </submittedName>
</protein>
<dbReference type="AlphaFoldDB" id="A0A1S7LDS2"/>
<sequence length="92" mass="10651">MQTNPAMMANALDAIDQQIRSDQFPEARKALARLIRSGFEVIEARRLMAQIFIHELFMVKNHRQPFDRSRYGAMLHQLPKLPINEQCSENVG</sequence>
<evidence type="ECO:0000313" key="1">
    <source>
        <dbReference type="EMBL" id="CRH04698.1"/>
    </source>
</evidence>
<dbReference type="EMBL" id="LO017727">
    <property type="protein sequence ID" value="CRH04698.1"/>
    <property type="molecule type" value="Genomic_DNA"/>
</dbReference>
<reference evidence="1" key="1">
    <citation type="submission" date="2015-04" db="EMBL/GenBank/DDBJ databases">
        <authorList>
            <person name="Syromyatnikov M.Y."/>
            <person name="Popov V.N."/>
        </authorList>
    </citation>
    <scope>NUCLEOTIDE SEQUENCE</scope>
    <source>
        <strain evidence="1">MO-1</strain>
    </source>
</reference>
<name>A0A1S7LDS2_MAGMO</name>
<gene>
    <name evidence="1" type="ORF">MAGMO_0491</name>
    <name evidence="2" type="ORF">MAGMO_2452</name>
</gene>
<proteinExistence type="predicted"/>
<organism evidence="1">
    <name type="scientific">Magnetococcus massalia (strain MO-1)</name>
    <dbReference type="NCBI Taxonomy" id="451514"/>
    <lineage>
        <taxon>Bacteria</taxon>
        <taxon>Pseudomonadati</taxon>
        <taxon>Pseudomonadota</taxon>
        <taxon>Magnetococcia</taxon>
        <taxon>Magnetococcales</taxon>
        <taxon>Magnetococcaceae</taxon>
        <taxon>Magnetococcus</taxon>
    </lineage>
</organism>
<evidence type="ECO:0000313" key="2">
    <source>
        <dbReference type="EMBL" id="CRH06611.1"/>
    </source>
</evidence>
<accession>A0A1S7LDS2</accession>